<dbReference type="GO" id="GO:0006954">
    <property type="term" value="P:inflammatory response"/>
    <property type="evidence" value="ECO:0007669"/>
    <property type="project" value="TreeGrafter"/>
</dbReference>
<keyword evidence="3 9" id="KW-1133">Transmembrane helix</keyword>
<feature type="transmembrane region" description="Helical" evidence="9">
    <location>
        <begin position="276"/>
        <end position="297"/>
    </location>
</feature>
<keyword evidence="4" id="KW-0297">G-protein coupled receptor</keyword>
<dbReference type="PANTHER" id="PTHR24225:SF50">
    <property type="entry name" value="PROSTAGLANDIN D2 RECEPTOR 2-LIKE"/>
    <property type="match status" value="1"/>
</dbReference>
<dbReference type="InterPro" id="IPR017452">
    <property type="entry name" value="GPCR_Rhodpsn_7TM"/>
</dbReference>
<comment type="subcellular location">
    <subcellularLocation>
        <location evidence="1">Membrane</location>
        <topology evidence="1">Multi-pass membrane protein</topology>
    </subcellularLocation>
</comment>
<dbReference type="Ensembl" id="ENSKMAT00000001351.1">
    <property type="protein sequence ID" value="ENSKMAP00000001313.1"/>
    <property type="gene ID" value="ENSKMAG00000001035.1"/>
</dbReference>
<evidence type="ECO:0000313" key="12">
    <source>
        <dbReference type="Proteomes" id="UP000264800"/>
    </source>
</evidence>
<reference evidence="11" key="2">
    <citation type="submission" date="2025-09" db="UniProtKB">
        <authorList>
            <consortium name="Ensembl"/>
        </authorList>
    </citation>
    <scope>IDENTIFICATION</scope>
</reference>
<dbReference type="GO" id="GO:0007200">
    <property type="term" value="P:phospholipase C-activating G protein-coupled receptor signaling pathway"/>
    <property type="evidence" value="ECO:0007669"/>
    <property type="project" value="TreeGrafter"/>
</dbReference>
<dbReference type="GO" id="GO:0007204">
    <property type="term" value="P:positive regulation of cytosolic calcium ion concentration"/>
    <property type="evidence" value="ECO:0007669"/>
    <property type="project" value="TreeGrafter"/>
</dbReference>
<dbReference type="Pfam" id="PF00001">
    <property type="entry name" value="7tm_1"/>
    <property type="match status" value="1"/>
</dbReference>
<keyword evidence="6" id="KW-0675">Receptor</keyword>
<keyword evidence="7" id="KW-0807">Transducer</keyword>
<protein>
    <submittedName>
        <fullName evidence="11">Prostaglandin D2 receptor 2-like</fullName>
    </submittedName>
</protein>
<keyword evidence="12" id="KW-1185">Reference proteome</keyword>
<evidence type="ECO:0000256" key="3">
    <source>
        <dbReference type="ARBA" id="ARBA00022989"/>
    </source>
</evidence>
<dbReference type="SUPFAM" id="SSF81321">
    <property type="entry name" value="Family A G protein-coupled receptor-like"/>
    <property type="match status" value="1"/>
</dbReference>
<proteinExistence type="inferred from homology"/>
<comment type="similarity">
    <text evidence="8">Belongs to the chemokine-like receptor (CMKLR) family.</text>
</comment>
<dbReference type="GO" id="GO:0004930">
    <property type="term" value="F:G protein-coupled receptor activity"/>
    <property type="evidence" value="ECO:0007669"/>
    <property type="project" value="UniProtKB-KW"/>
</dbReference>
<dbReference type="AlphaFoldDB" id="A0A3Q2ZCR5"/>
<evidence type="ECO:0000256" key="1">
    <source>
        <dbReference type="ARBA" id="ARBA00004141"/>
    </source>
</evidence>
<dbReference type="PRINTS" id="PR00237">
    <property type="entry name" value="GPCRRHODOPSN"/>
</dbReference>
<dbReference type="OMA" id="GAWKVCA"/>
<organism evidence="11 12">
    <name type="scientific">Kryptolebias marmoratus</name>
    <name type="common">Mangrove killifish</name>
    <name type="synonym">Rivulus marmoratus</name>
    <dbReference type="NCBI Taxonomy" id="37003"/>
    <lineage>
        <taxon>Eukaryota</taxon>
        <taxon>Metazoa</taxon>
        <taxon>Chordata</taxon>
        <taxon>Craniata</taxon>
        <taxon>Vertebrata</taxon>
        <taxon>Euteleostomi</taxon>
        <taxon>Actinopterygii</taxon>
        <taxon>Neopterygii</taxon>
        <taxon>Teleostei</taxon>
        <taxon>Neoteleostei</taxon>
        <taxon>Acanthomorphata</taxon>
        <taxon>Ovalentaria</taxon>
        <taxon>Atherinomorphae</taxon>
        <taxon>Cyprinodontiformes</taxon>
        <taxon>Rivulidae</taxon>
        <taxon>Kryptolebias</taxon>
    </lineage>
</organism>
<dbReference type="GeneTree" id="ENSGT00940000162009"/>
<dbReference type="Proteomes" id="UP000264800">
    <property type="component" value="Unplaced"/>
</dbReference>
<dbReference type="STRING" id="37003.ENSKMAP00000001313"/>
<dbReference type="Gene3D" id="1.20.1070.10">
    <property type="entry name" value="Rhodopsin 7-helix transmembrane proteins"/>
    <property type="match status" value="1"/>
</dbReference>
<evidence type="ECO:0000256" key="8">
    <source>
        <dbReference type="ARBA" id="ARBA00025736"/>
    </source>
</evidence>
<accession>A0A3Q2ZCR5</accession>
<dbReference type="PANTHER" id="PTHR24225">
    <property type="entry name" value="CHEMOTACTIC RECEPTOR"/>
    <property type="match status" value="1"/>
</dbReference>
<evidence type="ECO:0000256" key="6">
    <source>
        <dbReference type="ARBA" id="ARBA00023170"/>
    </source>
</evidence>
<reference evidence="11" key="1">
    <citation type="submission" date="2025-08" db="UniProtKB">
        <authorList>
            <consortium name="Ensembl"/>
        </authorList>
    </citation>
    <scope>IDENTIFICATION</scope>
</reference>
<sequence>MTLNMTDPYCPLINRMRNHTSNTTGRNWMVVSIHGLVSCLGILENALIIWVLGFRLRKHTVICIWVLNLSLSDFLACLTLPLFTAYLYHSQSWVLGNALCTAQSSVFYFNMFVSAFLLSVISLDRLLLVVKPVWSKNHRSVAGAWKVCALGWLWAVINTLPYSVFRSVIEKNDGKKLCYHNFALYLSTNKSLETECYMRQAATAISKILFAFLTKINNFFIKTFTSDSSSKSFTKMVAFVIVSFTLLWAPYHILCMMEVTAEKETMKEIYTIVETWLPLAATFSFLNPVLNPVLYAFSCPQFCMKIRQNLAAVFEGLVEERGGLEIFGQSSVPSAFSLLDNSFPHTWSSIILAVKPLSGPLDKLQTLDFKS</sequence>
<keyword evidence="2 9" id="KW-0812">Transmembrane</keyword>
<feature type="transmembrane region" description="Helical" evidence="9">
    <location>
        <begin position="236"/>
        <end position="255"/>
    </location>
</feature>
<evidence type="ECO:0000256" key="4">
    <source>
        <dbReference type="ARBA" id="ARBA00023040"/>
    </source>
</evidence>
<evidence type="ECO:0000256" key="7">
    <source>
        <dbReference type="ARBA" id="ARBA00023224"/>
    </source>
</evidence>
<dbReference type="InterPro" id="IPR000826">
    <property type="entry name" value="Formyl_rcpt-rel"/>
</dbReference>
<name>A0A3Q2ZCR5_KRYMA</name>
<feature type="domain" description="G-protein coupled receptors family 1 profile" evidence="10">
    <location>
        <begin position="44"/>
        <end position="295"/>
    </location>
</feature>
<dbReference type="InterPro" id="IPR000276">
    <property type="entry name" value="GPCR_Rhodpsn"/>
</dbReference>
<feature type="transmembrane region" description="Helical" evidence="9">
    <location>
        <begin position="28"/>
        <end position="52"/>
    </location>
</feature>
<evidence type="ECO:0000313" key="11">
    <source>
        <dbReference type="Ensembl" id="ENSKMAP00000001313.1"/>
    </source>
</evidence>
<dbReference type="GO" id="GO:0004875">
    <property type="term" value="F:complement receptor activity"/>
    <property type="evidence" value="ECO:0007669"/>
    <property type="project" value="TreeGrafter"/>
</dbReference>
<evidence type="ECO:0000259" key="10">
    <source>
        <dbReference type="PROSITE" id="PS50262"/>
    </source>
</evidence>
<feature type="transmembrane region" description="Helical" evidence="9">
    <location>
        <begin position="64"/>
        <end position="87"/>
    </location>
</feature>
<feature type="transmembrane region" description="Helical" evidence="9">
    <location>
        <begin position="107"/>
        <end position="128"/>
    </location>
</feature>
<evidence type="ECO:0000256" key="2">
    <source>
        <dbReference type="ARBA" id="ARBA00022692"/>
    </source>
</evidence>
<keyword evidence="5 9" id="KW-0472">Membrane</keyword>
<dbReference type="GO" id="GO:0005886">
    <property type="term" value="C:plasma membrane"/>
    <property type="evidence" value="ECO:0007669"/>
    <property type="project" value="TreeGrafter"/>
</dbReference>
<evidence type="ECO:0000256" key="5">
    <source>
        <dbReference type="ARBA" id="ARBA00023136"/>
    </source>
</evidence>
<evidence type="ECO:0000256" key="9">
    <source>
        <dbReference type="SAM" id="Phobius"/>
    </source>
</evidence>
<dbReference type="PROSITE" id="PS50262">
    <property type="entry name" value="G_PROTEIN_RECEP_F1_2"/>
    <property type="match status" value="1"/>
</dbReference>